<evidence type="ECO:0000313" key="6">
    <source>
        <dbReference type="EMBL" id="KAK9015858.1"/>
    </source>
</evidence>
<dbReference type="EMBL" id="JBBPBN010000021">
    <property type="protein sequence ID" value="KAK9015858.1"/>
    <property type="molecule type" value="Genomic_DNA"/>
</dbReference>
<accession>A0ABR2RS86</accession>
<gene>
    <name evidence="6" type="ORF">V6N11_006949</name>
</gene>
<feature type="region of interest" description="Disordered" evidence="5">
    <location>
        <begin position="1"/>
        <end position="21"/>
    </location>
</feature>
<feature type="compositionally biased region" description="Polar residues" evidence="5">
    <location>
        <begin position="11"/>
        <end position="21"/>
    </location>
</feature>
<evidence type="ECO:0000313" key="7">
    <source>
        <dbReference type="Proteomes" id="UP001396334"/>
    </source>
</evidence>
<dbReference type="Proteomes" id="UP001396334">
    <property type="component" value="Unassembled WGS sequence"/>
</dbReference>
<keyword evidence="7" id="KW-1185">Reference proteome</keyword>
<keyword evidence="3" id="KW-0964">Secreted</keyword>
<keyword evidence="4" id="KW-0732">Signal</keyword>
<dbReference type="SUPFAM" id="SSF50685">
    <property type="entry name" value="Barwin-like endoglucanases"/>
    <property type="match status" value="1"/>
</dbReference>
<dbReference type="Pfam" id="PF24300">
    <property type="entry name" value="KWL1"/>
    <property type="match status" value="1"/>
</dbReference>
<feature type="region of interest" description="Disordered" evidence="5">
    <location>
        <begin position="62"/>
        <end position="94"/>
    </location>
</feature>
<comment type="caution">
    <text evidence="6">The sequence shown here is derived from an EMBL/GenBank/DDBJ whole genome shotgun (WGS) entry which is preliminary data.</text>
</comment>
<evidence type="ECO:0000256" key="5">
    <source>
        <dbReference type="SAM" id="MobiDB-lite"/>
    </source>
</evidence>
<evidence type="ECO:0000256" key="1">
    <source>
        <dbReference type="ARBA" id="ARBA00004613"/>
    </source>
</evidence>
<comment type="similarity">
    <text evidence="2">Belongs to the kiwellin family.</text>
</comment>
<feature type="compositionally biased region" description="Polar residues" evidence="5">
    <location>
        <begin position="62"/>
        <end position="90"/>
    </location>
</feature>
<dbReference type="Gene3D" id="2.40.40.10">
    <property type="entry name" value="RlpA-like domain"/>
    <property type="match status" value="1"/>
</dbReference>
<evidence type="ECO:0000256" key="3">
    <source>
        <dbReference type="ARBA" id="ARBA00022525"/>
    </source>
</evidence>
<dbReference type="CDD" id="cd22270">
    <property type="entry name" value="DPBB_kiwellin-like"/>
    <property type="match status" value="1"/>
</dbReference>
<organism evidence="6 7">
    <name type="scientific">Hibiscus sabdariffa</name>
    <name type="common">roselle</name>
    <dbReference type="NCBI Taxonomy" id="183260"/>
    <lineage>
        <taxon>Eukaryota</taxon>
        <taxon>Viridiplantae</taxon>
        <taxon>Streptophyta</taxon>
        <taxon>Embryophyta</taxon>
        <taxon>Tracheophyta</taxon>
        <taxon>Spermatophyta</taxon>
        <taxon>Magnoliopsida</taxon>
        <taxon>eudicotyledons</taxon>
        <taxon>Gunneridae</taxon>
        <taxon>Pentapetalae</taxon>
        <taxon>rosids</taxon>
        <taxon>malvids</taxon>
        <taxon>Malvales</taxon>
        <taxon>Malvaceae</taxon>
        <taxon>Malvoideae</taxon>
        <taxon>Hibiscus</taxon>
    </lineage>
</organism>
<dbReference type="PANTHER" id="PTHR33191:SF77">
    <property type="entry name" value="RIPENING-RELATED PROTEIN 1"/>
    <property type="match status" value="1"/>
</dbReference>
<protein>
    <submittedName>
        <fullName evidence="6">Uncharacterized protein</fullName>
    </submittedName>
</protein>
<evidence type="ECO:0000256" key="2">
    <source>
        <dbReference type="ARBA" id="ARBA00005592"/>
    </source>
</evidence>
<sequence length="278" mass="30045">MPVTEVRHTDSPLQNHVADQSNAAVPVTEVEVTDVQVPDVLVQHEHQTSCVAMPATDALQSVASGDQSNMGGQDEVNVTTPATHSSQSAASIDEPNVNDQDKFLTITNLFILEVHTCPCHSSARIMGQASPPGKCNTVDRSACCVRGQVYDVYDCSPPVSRHTKANLTLQRFDHGGDGPKPAECDGEYHDDDELVVVLSTGWYDSGGRCLDFINIRGNGRRVRAKVVDECVSSGGCDESNNYEPPCGDTIVRAIRAVWSALGVPDTQWNTMIIHWSDA</sequence>
<dbReference type="PANTHER" id="PTHR33191">
    <property type="entry name" value="RIPENING-RELATED PROTEIN 2-RELATED"/>
    <property type="match status" value="1"/>
</dbReference>
<evidence type="ECO:0000256" key="4">
    <source>
        <dbReference type="ARBA" id="ARBA00022729"/>
    </source>
</evidence>
<proteinExistence type="inferred from homology"/>
<dbReference type="InterPro" id="IPR036908">
    <property type="entry name" value="RlpA-like_sf"/>
</dbReference>
<name>A0ABR2RS86_9ROSI</name>
<reference evidence="6 7" key="1">
    <citation type="journal article" date="2024" name="G3 (Bethesda)">
        <title>Genome assembly of Hibiscus sabdariffa L. provides insights into metabolisms of medicinal natural products.</title>
        <authorList>
            <person name="Kim T."/>
        </authorList>
    </citation>
    <scope>NUCLEOTIDE SEQUENCE [LARGE SCALE GENOMIC DNA]</scope>
    <source>
        <strain evidence="6">TK-2024</strain>
        <tissue evidence="6">Old leaves</tissue>
    </source>
</reference>
<comment type="subcellular location">
    <subcellularLocation>
        <location evidence="1">Secreted</location>
    </subcellularLocation>
</comment>
<feature type="compositionally biased region" description="Basic and acidic residues" evidence="5">
    <location>
        <begin position="1"/>
        <end position="10"/>
    </location>
</feature>
<dbReference type="InterPro" id="IPR039271">
    <property type="entry name" value="Kiwellin-like"/>
</dbReference>